<keyword evidence="2" id="KW-1185">Reference proteome</keyword>
<organism evidence="1 2">
    <name type="scientific">Kaistia defluvii</name>
    <dbReference type="NCBI Taxonomy" id="410841"/>
    <lineage>
        <taxon>Bacteria</taxon>
        <taxon>Pseudomonadati</taxon>
        <taxon>Pseudomonadota</taxon>
        <taxon>Alphaproteobacteria</taxon>
        <taxon>Hyphomicrobiales</taxon>
        <taxon>Kaistiaceae</taxon>
        <taxon>Kaistia</taxon>
    </lineage>
</organism>
<sequence>MDLQFGLAVALVVVAGFLLANKAGAGPIIWADHGVASQRSMMLSGVSFVFDGTLPRISLPPR</sequence>
<reference evidence="1 2" key="1">
    <citation type="submission" date="2024-06" db="EMBL/GenBank/DDBJ databases">
        <title>Sorghum-associated microbial communities from plants grown in Nebraska, USA.</title>
        <authorList>
            <person name="Schachtman D."/>
        </authorList>
    </citation>
    <scope>NUCLEOTIDE SEQUENCE [LARGE SCALE GENOMIC DNA]</scope>
    <source>
        <strain evidence="1 2">3207</strain>
    </source>
</reference>
<protein>
    <submittedName>
        <fullName evidence="1">Uncharacterized protein</fullName>
    </submittedName>
</protein>
<evidence type="ECO:0000313" key="1">
    <source>
        <dbReference type="EMBL" id="MET4634024.1"/>
    </source>
</evidence>
<comment type="caution">
    <text evidence="1">The sequence shown here is derived from an EMBL/GenBank/DDBJ whole genome shotgun (WGS) entry which is preliminary data.</text>
</comment>
<accession>A0ABV2QYC8</accession>
<proteinExistence type="predicted"/>
<gene>
    <name evidence="1" type="ORF">ABIE08_001937</name>
</gene>
<name>A0ABV2QYC8_9HYPH</name>
<dbReference type="RefSeq" id="WP_354550615.1">
    <property type="nucleotide sequence ID" value="NZ_JBEPSM010000001.1"/>
</dbReference>
<dbReference type="EMBL" id="JBEPSM010000001">
    <property type="protein sequence ID" value="MET4634024.1"/>
    <property type="molecule type" value="Genomic_DNA"/>
</dbReference>
<evidence type="ECO:0000313" key="2">
    <source>
        <dbReference type="Proteomes" id="UP001549321"/>
    </source>
</evidence>
<dbReference type="Proteomes" id="UP001549321">
    <property type="component" value="Unassembled WGS sequence"/>
</dbReference>